<dbReference type="Proteomes" id="UP001195965">
    <property type="component" value="Chromosome"/>
</dbReference>
<evidence type="ECO:0000313" key="2">
    <source>
        <dbReference type="Proteomes" id="UP001195965"/>
    </source>
</evidence>
<organism evidence="1 2">
    <name type="scientific">Acidithiobacillus montserratensis</name>
    <dbReference type="NCBI Taxonomy" id="2729135"/>
    <lineage>
        <taxon>Bacteria</taxon>
        <taxon>Pseudomonadati</taxon>
        <taxon>Pseudomonadota</taxon>
        <taxon>Acidithiobacillia</taxon>
        <taxon>Acidithiobacillales</taxon>
        <taxon>Acidithiobacillaceae</taxon>
        <taxon>Acidithiobacillus</taxon>
    </lineage>
</organism>
<reference evidence="1 2" key="1">
    <citation type="journal article" date="2021" name="ISME J.">
        <title>Genomic evolution of the class Acidithiobacillia: deep-branching Proteobacteria living in extreme acidic conditions.</title>
        <authorList>
            <person name="Moya-Beltran A."/>
            <person name="Beard S."/>
            <person name="Rojas-Villalobos C."/>
            <person name="Issotta F."/>
            <person name="Gallardo Y."/>
            <person name="Ulloa R."/>
            <person name="Giaveno A."/>
            <person name="Degli Esposti M."/>
            <person name="Johnson D.B."/>
            <person name="Quatrini R."/>
        </authorList>
    </citation>
    <scope>NUCLEOTIDE SEQUENCE [LARGE SCALE GENOMIC DNA]</scope>
    <source>
        <strain evidence="1 2">GG1-14</strain>
    </source>
</reference>
<gene>
    <name evidence="1" type="ORF">HHS34_005735</name>
</gene>
<keyword evidence="2" id="KW-1185">Reference proteome</keyword>
<protein>
    <submittedName>
        <fullName evidence="1">Uncharacterized protein</fullName>
    </submittedName>
</protein>
<evidence type="ECO:0000313" key="1">
    <source>
        <dbReference type="EMBL" id="XRI74695.1"/>
    </source>
</evidence>
<name>A0ACD5HIM3_9PROT</name>
<sequence>MSKMMEPTDIRRHLVDLGQFFEDARQFLVLVQEADFMYLGYDCSTQLAIRLLRWSRAIELTPRQTYVMEQCVAEAIRRGTNLVKRRLSGCGWSMSASDRDDLAYSTASKALEHLAESHDFCGGPHGRILPNPSIIAFIESNTRFVSRDALENFIYYKRFNSEPKPESSAASGFLLETYIRQQKSLLKKKQGKEREAAENKIAELTARLYGLRSEISLDALDSDDDDHQSVRISSHDQLAMADWGTYDLDDGDDDDVEMPSKHLEFLDYLFQVGDQKMAARDLIPALIQAREYRAVAGLLRVLRDPDRSGEADTLKTLLGNRTLADIRKQILRIKKSDSGEVVQLFDTCKSFLHWEADENDLIDGIAACGVA</sequence>
<proteinExistence type="predicted"/>
<dbReference type="EMBL" id="CP127526">
    <property type="protein sequence ID" value="XRI74695.1"/>
    <property type="molecule type" value="Genomic_DNA"/>
</dbReference>
<accession>A0ACD5HIM3</accession>